<name>A0A5B8IJ57_9VIRU</name>
<accession>A0A5B8IJ57</accession>
<gene>
    <name evidence="2" type="ORF">7_30</name>
</gene>
<dbReference type="Gene3D" id="2.40.50.90">
    <property type="match status" value="1"/>
</dbReference>
<organism evidence="2">
    <name type="scientific">Mimiviridae sp. ChoanoV1</name>
    <dbReference type="NCBI Taxonomy" id="2596887"/>
    <lineage>
        <taxon>Viruses</taxon>
        <taxon>Varidnaviria</taxon>
        <taxon>Bamfordvirae</taxon>
        <taxon>Nucleocytoviricota</taxon>
        <taxon>Megaviricetes</taxon>
        <taxon>Imitervirales</taxon>
        <taxon>Schizomimiviridae</taxon>
    </lineage>
</organism>
<protein>
    <submittedName>
        <fullName evidence="2">Staphylococcal nuclease homologue</fullName>
    </submittedName>
</protein>
<dbReference type="InterPro" id="IPR035437">
    <property type="entry name" value="SNase_OB-fold_sf"/>
</dbReference>
<dbReference type="PROSITE" id="PS50830">
    <property type="entry name" value="TNASE_3"/>
    <property type="match status" value="1"/>
</dbReference>
<dbReference type="InterPro" id="IPR016071">
    <property type="entry name" value="Staphylococal_nuclease_OB-fold"/>
</dbReference>
<sequence length="153" mass="17576">MSESNNHESDEIIQQLKVCDKKTPKFSLQGLTKICKVVDIYDGDTCRVVFNHNGCINKWNIRMNGYDSPEMRPSRNLENRDEIKKKALESKNFLKSLVANSPEQLVYLKCGGFDKYGRLLGELYVNLDDEKSANQQMIDNNYGYVYHGGTKKV</sequence>
<feature type="domain" description="TNase-like" evidence="1">
    <location>
        <begin position="36"/>
        <end position="153"/>
    </location>
</feature>
<evidence type="ECO:0000259" key="1">
    <source>
        <dbReference type="PROSITE" id="PS50830"/>
    </source>
</evidence>
<reference evidence="2" key="1">
    <citation type="submission" date="2018-11" db="EMBL/GenBank/DDBJ databases">
        <title>A distinct lineage of giant viruses engineers rhodopsin photosystems in predatory marine eukaryotes.</title>
        <authorList>
            <person name="Needham D.M."/>
            <person name="Yoshizawa S."/>
            <person name="Hosaka T."/>
            <person name="Poirier C."/>
            <person name="Choi C.-J."/>
            <person name="Hehenberger E."/>
            <person name="Irwin N.A.T."/>
            <person name="Wilken S."/>
            <person name="Yung C.-M."/>
            <person name="Bachy C."/>
            <person name="Kurihara R."/>
            <person name="Nakajima Y."/>
            <person name="Kojima K."/>
            <person name="Kimura-Someya T."/>
            <person name="Leonard G."/>
            <person name="Malmstrom R.R."/>
            <person name="Mende D."/>
            <person name="Olson D.K."/>
            <person name="Sudo Y."/>
            <person name="Sudek S."/>
            <person name="Richards T.A."/>
            <person name="DeLong E.F."/>
            <person name="Keeling P.J."/>
            <person name="Santoro A.E."/>
            <person name="Shirouzu M."/>
            <person name="Iwasaki W."/>
            <person name="Worden A.Z."/>
        </authorList>
    </citation>
    <scope>NUCLEOTIDE SEQUENCE</scope>
</reference>
<evidence type="ECO:0000313" key="2">
    <source>
        <dbReference type="EMBL" id="QDY52382.1"/>
    </source>
</evidence>
<dbReference type="Pfam" id="PF00565">
    <property type="entry name" value="SNase"/>
    <property type="match status" value="1"/>
</dbReference>
<proteinExistence type="predicted"/>
<dbReference type="EMBL" id="MK250091">
    <property type="protein sequence ID" value="QDY52382.1"/>
    <property type="molecule type" value="Genomic_DNA"/>
</dbReference>
<dbReference type="SUPFAM" id="SSF50199">
    <property type="entry name" value="Staphylococcal nuclease"/>
    <property type="match status" value="1"/>
</dbReference>